<proteinExistence type="predicted"/>
<dbReference type="OrthoDB" id="1376530at2"/>
<reference evidence="1 2" key="1">
    <citation type="submission" date="2019-01" db="EMBL/GenBank/DDBJ databases">
        <authorList>
            <person name="Chen W.-M."/>
        </authorList>
    </citation>
    <scope>NUCLEOTIDE SEQUENCE [LARGE SCALE GENOMIC DNA]</scope>
    <source>
        <strain evidence="1 2">BBQ-12</strain>
    </source>
</reference>
<dbReference type="Proteomes" id="UP000285211">
    <property type="component" value="Unassembled WGS sequence"/>
</dbReference>
<organism evidence="1 2">
    <name type="scientific">Flavobacterium sufflavum</name>
    <dbReference type="NCBI Taxonomy" id="1921138"/>
    <lineage>
        <taxon>Bacteria</taxon>
        <taxon>Pseudomonadati</taxon>
        <taxon>Bacteroidota</taxon>
        <taxon>Flavobacteriia</taxon>
        <taxon>Flavobacteriales</taxon>
        <taxon>Flavobacteriaceae</taxon>
        <taxon>Flavobacterium</taxon>
    </lineage>
</organism>
<evidence type="ECO:0000313" key="2">
    <source>
        <dbReference type="Proteomes" id="UP000285211"/>
    </source>
</evidence>
<dbReference type="RefSeq" id="WP_128193464.1">
    <property type="nucleotide sequence ID" value="NZ_SACJ01000002.1"/>
</dbReference>
<keyword evidence="2" id="KW-1185">Reference proteome</keyword>
<sequence>METPISPLIAISFFIQSCHTYAAIDSKENLLFTDKNYIIKQIPLFEKTTLLSVNDSSLIVSKYNIQKTTLISEIKTENKTFLKEVEFIISFELPITIPIETLNSDFVFDDFTFSKN</sequence>
<dbReference type="AlphaFoldDB" id="A0A437L010"/>
<gene>
    <name evidence="1" type="ORF">EOD40_03165</name>
</gene>
<comment type="caution">
    <text evidence="1">The sequence shown here is derived from an EMBL/GenBank/DDBJ whole genome shotgun (WGS) entry which is preliminary data.</text>
</comment>
<name>A0A437L010_9FLAO</name>
<accession>A0A437L010</accession>
<evidence type="ECO:0000313" key="1">
    <source>
        <dbReference type="EMBL" id="RVT78253.1"/>
    </source>
</evidence>
<dbReference type="EMBL" id="SACJ01000002">
    <property type="protein sequence ID" value="RVT78253.1"/>
    <property type="molecule type" value="Genomic_DNA"/>
</dbReference>
<protein>
    <submittedName>
        <fullName evidence="1">Uncharacterized protein</fullName>
    </submittedName>
</protein>